<proteinExistence type="predicted"/>
<protein>
    <submittedName>
        <fullName evidence="1">Uncharacterized protein</fullName>
    </submittedName>
</protein>
<dbReference type="AlphaFoldDB" id="A0AAV7RCV5"/>
<keyword evidence="2" id="KW-1185">Reference proteome</keyword>
<comment type="caution">
    <text evidence="1">The sequence shown here is derived from an EMBL/GenBank/DDBJ whole genome shotgun (WGS) entry which is preliminary data.</text>
</comment>
<evidence type="ECO:0000313" key="1">
    <source>
        <dbReference type="EMBL" id="KAJ1149462.1"/>
    </source>
</evidence>
<accession>A0AAV7RCV5</accession>
<dbReference type="EMBL" id="JANPWB010000009">
    <property type="protein sequence ID" value="KAJ1149462.1"/>
    <property type="molecule type" value="Genomic_DNA"/>
</dbReference>
<sequence length="79" mass="9494">MEWTATRRRSHVCEGEAESSVTVLRWKLYGKLIRRQYQFVLGFQPASGYMQDLAQLMQMHIRRKDVQYFIHGVFRLCQI</sequence>
<reference evidence="1" key="1">
    <citation type="journal article" date="2022" name="bioRxiv">
        <title>Sequencing and chromosome-scale assembly of the giantPleurodeles waltlgenome.</title>
        <authorList>
            <person name="Brown T."/>
            <person name="Elewa A."/>
            <person name="Iarovenko S."/>
            <person name="Subramanian E."/>
            <person name="Araus A.J."/>
            <person name="Petzold A."/>
            <person name="Susuki M."/>
            <person name="Suzuki K.-i.T."/>
            <person name="Hayashi T."/>
            <person name="Toyoda A."/>
            <person name="Oliveira C."/>
            <person name="Osipova E."/>
            <person name="Leigh N.D."/>
            <person name="Simon A."/>
            <person name="Yun M.H."/>
        </authorList>
    </citation>
    <scope>NUCLEOTIDE SEQUENCE</scope>
    <source>
        <strain evidence="1">20211129_DDA</strain>
        <tissue evidence="1">Liver</tissue>
    </source>
</reference>
<gene>
    <name evidence="1" type="ORF">NDU88_002270</name>
</gene>
<evidence type="ECO:0000313" key="2">
    <source>
        <dbReference type="Proteomes" id="UP001066276"/>
    </source>
</evidence>
<dbReference type="Proteomes" id="UP001066276">
    <property type="component" value="Chromosome 5"/>
</dbReference>
<name>A0AAV7RCV5_PLEWA</name>
<organism evidence="1 2">
    <name type="scientific">Pleurodeles waltl</name>
    <name type="common">Iberian ribbed newt</name>
    <dbReference type="NCBI Taxonomy" id="8319"/>
    <lineage>
        <taxon>Eukaryota</taxon>
        <taxon>Metazoa</taxon>
        <taxon>Chordata</taxon>
        <taxon>Craniata</taxon>
        <taxon>Vertebrata</taxon>
        <taxon>Euteleostomi</taxon>
        <taxon>Amphibia</taxon>
        <taxon>Batrachia</taxon>
        <taxon>Caudata</taxon>
        <taxon>Salamandroidea</taxon>
        <taxon>Salamandridae</taxon>
        <taxon>Pleurodelinae</taxon>
        <taxon>Pleurodeles</taxon>
    </lineage>
</organism>